<feature type="region of interest" description="Disordered" evidence="1">
    <location>
        <begin position="1"/>
        <end position="84"/>
    </location>
</feature>
<feature type="compositionally biased region" description="Low complexity" evidence="1">
    <location>
        <begin position="180"/>
        <end position="194"/>
    </location>
</feature>
<reference evidence="2 3" key="1">
    <citation type="submission" date="2018-04" db="EMBL/GenBank/DDBJ databases">
        <title>WGS assembly of Panicum hallii var. hallii HAL2.</title>
        <authorList>
            <person name="Lovell J."/>
            <person name="Jenkins J."/>
            <person name="Lowry D."/>
            <person name="Mamidi S."/>
            <person name="Sreedasyam A."/>
            <person name="Weng X."/>
            <person name="Barry K."/>
            <person name="Bonette J."/>
            <person name="Campitelli B."/>
            <person name="Daum C."/>
            <person name="Gordon S."/>
            <person name="Gould B."/>
            <person name="Lipzen A."/>
            <person name="MacQueen A."/>
            <person name="Palacio-Mejia J."/>
            <person name="Plott C."/>
            <person name="Shakirov E."/>
            <person name="Shu S."/>
            <person name="Yoshinaga Y."/>
            <person name="Zane M."/>
            <person name="Rokhsar D."/>
            <person name="Grimwood J."/>
            <person name="Schmutz J."/>
            <person name="Juenger T."/>
        </authorList>
    </citation>
    <scope>NUCLEOTIDE SEQUENCE [LARGE SCALE GENOMIC DNA]</scope>
    <source>
        <strain evidence="3">cv. HAL2</strain>
    </source>
</reference>
<feature type="compositionally biased region" description="Basic residues" evidence="1">
    <location>
        <begin position="52"/>
        <end position="62"/>
    </location>
</feature>
<keyword evidence="3" id="KW-1185">Reference proteome</keyword>
<name>A0A2T7ESG7_9POAL</name>
<proteinExistence type="predicted"/>
<accession>A0A2T7ESG7</accession>
<sequence>MEQQGNARSEALPVARMMRPTFSPSSFGPAHSCTRRARTGGENVRRPGVSVKARRPRPRRRAPGCEARPCPSPTSAAGTGALAPCSSGRRWPLVTLESSAPSARAFNADATRWRTRAPARPRPATGARRAAGLAPPVLLSTRPPACLPAGRINAGECCMQPRPPQPTLTNRPAGERLRFSASSSSSSLTSPSAARGACTCTDHGSDDDRPHLNGVRAARTARRRHRPRAPRLPVHGSRVRATVATAPSRRRRLFFLGARTLAGLCRFGN</sequence>
<gene>
    <name evidence="2" type="ORF">GQ55_2G262100</name>
</gene>
<organism evidence="2 3">
    <name type="scientific">Panicum hallii var. hallii</name>
    <dbReference type="NCBI Taxonomy" id="1504633"/>
    <lineage>
        <taxon>Eukaryota</taxon>
        <taxon>Viridiplantae</taxon>
        <taxon>Streptophyta</taxon>
        <taxon>Embryophyta</taxon>
        <taxon>Tracheophyta</taxon>
        <taxon>Spermatophyta</taxon>
        <taxon>Magnoliopsida</taxon>
        <taxon>Liliopsida</taxon>
        <taxon>Poales</taxon>
        <taxon>Poaceae</taxon>
        <taxon>PACMAD clade</taxon>
        <taxon>Panicoideae</taxon>
        <taxon>Panicodae</taxon>
        <taxon>Paniceae</taxon>
        <taxon>Panicinae</taxon>
        <taxon>Panicum</taxon>
        <taxon>Panicum sect. Panicum</taxon>
    </lineage>
</organism>
<evidence type="ECO:0000256" key="1">
    <source>
        <dbReference type="SAM" id="MobiDB-lite"/>
    </source>
</evidence>
<evidence type="ECO:0000313" key="2">
    <source>
        <dbReference type="EMBL" id="PUZ70780.1"/>
    </source>
</evidence>
<feature type="region of interest" description="Disordered" evidence="1">
    <location>
        <begin position="178"/>
        <end position="213"/>
    </location>
</feature>
<evidence type="ECO:0000313" key="3">
    <source>
        <dbReference type="Proteomes" id="UP000244336"/>
    </source>
</evidence>
<dbReference type="Gramene" id="PUZ70780">
    <property type="protein sequence ID" value="PUZ70780"/>
    <property type="gene ID" value="GQ55_2G262100"/>
</dbReference>
<dbReference type="Proteomes" id="UP000244336">
    <property type="component" value="Chromosome 2"/>
</dbReference>
<protein>
    <submittedName>
        <fullName evidence="2">Uncharacterized protein</fullName>
    </submittedName>
</protein>
<dbReference type="EMBL" id="CM009750">
    <property type="protein sequence ID" value="PUZ70780.1"/>
    <property type="molecule type" value="Genomic_DNA"/>
</dbReference>
<dbReference type="AlphaFoldDB" id="A0A2T7ESG7"/>